<dbReference type="Gene3D" id="3.30.565.10">
    <property type="entry name" value="Histidine kinase-like ATPase, C-terminal domain"/>
    <property type="match status" value="1"/>
</dbReference>
<proteinExistence type="predicted"/>
<evidence type="ECO:0000313" key="18">
    <source>
        <dbReference type="Proteomes" id="UP000316304"/>
    </source>
</evidence>
<dbReference type="Pfam" id="PF08447">
    <property type="entry name" value="PAS_3"/>
    <property type="match status" value="1"/>
</dbReference>
<dbReference type="PRINTS" id="PR00344">
    <property type="entry name" value="BCTRLSENSOR"/>
</dbReference>
<dbReference type="SUPFAM" id="SSF55785">
    <property type="entry name" value="PYP-like sensor domain (PAS domain)"/>
    <property type="match status" value="1"/>
</dbReference>
<evidence type="ECO:0000256" key="2">
    <source>
        <dbReference type="ARBA" id="ARBA00004370"/>
    </source>
</evidence>
<evidence type="ECO:0000259" key="13">
    <source>
        <dbReference type="PROSITE" id="PS50109"/>
    </source>
</evidence>
<keyword evidence="18" id="KW-1185">Reference proteome</keyword>
<keyword evidence="6" id="KW-0547">Nucleotide-binding</keyword>
<dbReference type="SUPFAM" id="SSF55874">
    <property type="entry name" value="ATPase domain of HSP90 chaperone/DNA topoisomerase II/histidine kinase"/>
    <property type="match status" value="1"/>
</dbReference>
<dbReference type="EC" id="2.7.13.3" evidence="3"/>
<dbReference type="InterPro" id="IPR035965">
    <property type="entry name" value="PAS-like_dom_sf"/>
</dbReference>
<accession>A0A5C6C069</accession>
<dbReference type="PANTHER" id="PTHR43047:SF72">
    <property type="entry name" value="OSMOSENSING HISTIDINE PROTEIN KINASE SLN1"/>
    <property type="match status" value="1"/>
</dbReference>
<dbReference type="FunFam" id="1.10.287.130:FF:000038">
    <property type="entry name" value="Sensory transduction histidine kinase"/>
    <property type="match status" value="1"/>
</dbReference>
<feature type="domain" description="PAS" evidence="15">
    <location>
        <begin position="183"/>
        <end position="229"/>
    </location>
</feature>
<dbReference type="InterPro" id="IPR001789">
    <property type="entry name" value="Sig_transdc_resp-reg_receiver"/>
</dbReference>
<dbReference type="GO" id="GO:0009927">
    <property type="term" value="F:histidine phosphotransfer kinase activity"/>
    <property type="evidence" value="ECO:0007669"/>
    <property type="project" value="TreeGrafter"/>
</dbReference>
<dbReference type="Gene3D" id="3.30.450.20">
    <property type="entry name" value="PAS domain"/>
    <property type="match status" value="1"/>
</dbReference>
<dbReference type="SMART" id="SM00388">
    <property type="entry name" value="HisKA"/>
    <property type="match status" value="1"/>
</dbReference>
<comment type="subcellular location">
    <subcellularLocation>
        <location evidence="2">Membrane</location>
    </subcellularLocation>
</comment>
<protein>
    <recommendedName>
        <fullName evidence="3">histidine kinase</fullName>
        <ecNumber evidence="3">2.7.13.3</ecNumber>
    </recommendedName>
</protein>
<dbReference type="InterPro" id="IPR036890">
    <property type="entry name" value="HATPase_C_sf"/>
</dbReference>
<dbReference type="AlphaFoldDB" id="A0A5C6C069"/>
<sequence length="672" mass="75669">MKSDPIGVEKSSVSQRVAILAPTPQDAHVCGKILGDVEIEVDFCQSIDEFCKIIAAGEGAALIAQEHLSGDAIDRVKRVLDQQPAWSDFPVIVLLTLGEQSAQTIERLLSLGHVTLLTRPLRVAVFVNTLRARLRDRSRQYAVRDLLRERENTTEKSRRDARRVKMALRAGGMGAWEWSHDHVFWSRKMFDLLGYPLHTQPSTQAVLDRVHPDDLDELLEKWHAATEQGDNFQHEFRIEHPKLGERWLASIGEVVSSKSGKTRRFAGINWDITEQREFERSLQDARLQAEVANRSKSEFLANMSHEIRTPMTAIIGYVDLIAESIHDEQTLDYIRTIRTNGSFLLDIINDILDLSKIEAGKFDVLPEQFAPNRLVEDVWSIMGVRAKESNIELEVEYEGLIPSRIETDPKRLKQILINLVGNAIKFTDRGCVRLQVRFDVAGDGKMHFDVIDTGIGMTPRQIEKLFQPFSQADTTVARTFGGTGLGLAISKRLAKMLGGEISVVSESGKGSRFSVTIDPGDIRNATLMQPSLTTHPINYDAFKQPDSLQCRVLIVDDRRDIRFLSKRILVKAGASVTEAEDGQDAVEQVQEMLRNDRLVDLVLLDMQMPRLDGYRTAEQLRRMGFQKPIIALTADAMQGDMTRCIECGCNGYLSKPIDAEMLVEKVRELTQS</sequence>
<keyword evidence="9" id="KW-0902">Two-component regulatory system</keyword>
<dbReference type="Pfam" id="PF00512">
    <property type="entry name" value="HisKA"/>
    <property type="match status" value="1"/>
</dbReference>
<dbReference type="InterPro" id="IPR003594">
    <property type="entry name" value="HATPase_dom"/>
</dbReference>
<dbReference type="CDD" id="cd16922">
    <property type="entry name" value="HATPase_EvgS-ArcB-TorS-like"/>
    <property type="match status" value="1"/>
</dbReference>
<keyword evidence="7 17" id="KW-0418">Kinase</keyword>
<gene>
    <name evidence="17" type="primary">luxQ_6</name>
    <name evidence="17" type="ORF">Pla52o_51310</name>
</gene>
<keyword evidence="5 17" id="KW-0808">Transferase</keyword>
<dbReference type="RefSeq" id="WP_146597059.1">
    <property type="nucleotide sequence ID" value="NZ_SJPT01000011.1"/>
</dbReference>
<keyword evidence="11" id="KW-0131">Cell cycle</keyword>
<dbReference type="InterPro" id="IPR004358">
    <property type="entry name" value="Sig_transdc_His_kin-like_C"/>
</dbReference>
<dbReference type="Pfam" id="PF02518">
    <property type="entry name" value="HATPase_c"/>
    <property type="match status" value="1"/>
</dbReference>
<dbReference type="CDD" id="cd17546">
    <property type="entry name" value="REC_hyHK_CKI1_RcsC-like"/>
    <property type="match status" value="1"/>
</dbReference>
<evidence type="ECO:0000256" key="12">
    <source>
        <dbReference type="PROSITE-ProRule" id="PRU00169"/>
    </source>
</evidence>
<dbReference type="CDD" id="cd00082">
    <property type="entry name" value="HisKA"/>
    <property type="match status" value="1"/>
</dbReference>
<keyword evidence="10" id="KW-0472">Membrane</keyword>
<dbReference type="Gene3D" id="3.40.50.2300">
    <property type="match status" value="1"/>
</dbReference>
<feature type="modified residue" description="4-aspartylphosphate" evidence="12">
    <location>
        <position position="605"/>
    </location>
</feature>
<dbReference type="SUPFAM" id="SSF47384">
    <property type="entry name" value="Homodimeric domain of signal transducing histidine kinase"/>
    <property type="match status" value="1"/>
</dbReference>
<evidence type="ECO:0000256" key="5">
    <source>
        <dbReference type="ARBA" id="ARBA00022679"/>
    </source>
</evidence>
<dbReference type="FunFam" id="3.30.565.10:FF:000010">
    <property type="entry name" value="Sensor histidine kinase RcsC"/>
    <property type="match status" value="1"/>
</dbReference>
<evidence type="ECO:0000256" key="1">
    <source>
        <dbReference type="ARBA" id="ARBA00000085"/>
    </source>
</evidence>
<dbReference type="GO" id="GO:0005524">
    <property type="term" value="F:ATP binding"/>
    <property type="evidence" value="ECO:0007669"/>
    <property type="project" value="UniProtKB-KW"/>
</dbReference>
<evidence type="ECO:0000259" key="15">
    <source>
        <dbReference type="PROSITE" id="PS50112"/>
    </source>
</evidence>
<dbReference type="GO" id="GO:0000155">
    <property type="term" value="F:phosphorelay sensor kinase activity"/>
    <property type="evidence" value="ECO:0007669"/>
    <property type="project" value="InterPro"/>
</dbReference>
<dbReference type="OrthoDB" id="9803190at2"/>
<dbReference type="PROSITE" id="PS50109">
    <property type="entry name" value="HIS_KIN"/>
    <property type="match status" value="1"/>
</dbReference>
<evidence type="ECO:0000256" key="10">
    <source>
        <dbReference type="ARBA" id="ARBA00023136"/>
    </source>
</evidence>
<evidence type="ECO:0000256" key="3">
    <source>
        <dbReference type="ARBA" id="ARBA00012438"/>
    </source>
</evidence>
<dbReference type="PROSITE" id="PS50112">
    <property type="entry name" value="PAS"/>
    <property type="match status" value="1"/>
</dbReference>
<dbReference type="PROSITE" id="PS50110">
    <property type="entry name" value="RESPONSE_REGULATORY"/>
    <property type="match status" value="1"/>
</dbReference>
<dbReference type="GO" id="GO:0005886">
    <property type="term" value="C:plasma membrane"/>
    <property type="evidence" value="ECO:0007669"/>
    <property type="project" value="TreeGrafter"/>
</dbReference>
<dbReference type="InterPro" id="IPR000014">
    <property type="entry name" value="PAS"/>
</dbReference>
<dbReference type="EMBL" id="SJPT01000011">
    <property type="protein sequence ID" value="TWU17575.1"/>
    <property type="molecule type" value="Genomic_DNA"/>
</dbReference>
<reference evidence="17 18" key="1">
    <citation type="submission" date="2019-02" db="EMBL/GenBank/DDBJ databases">
        <title>Deep-cultivation of Planctomycetes and their phenomic and genomic characterization uncovers novel biology.</title>
        <authorList>
            <person name="Wiegand S."/>
            <person name="Jogler M."/>
            <person name="Boedeker C."/>
            <person name="Pinto D."/>
            <person name="Vollmers J."/>
            <person name="Rivas-Marin E."/>
            <person name="Kohn T."/>
            <person name="Peeters S.H."/>
            <person name="Heuer A."/>
            <person name="Rast P."/>
            <person name="Oberbeckmann S."/>
            <person name="Bunk B."/>
            <person name="Jeske O."/>
            <person name="Meyerdierks A."/>
            <person name="Storesund J.E."/>
            <person name="Kallscheuer N."/>
            <person name="Luecker S."/>
            <person name="Lage O.M."/>
            <person name="Pohl T."/>
            <person name="Merkel B.J."/>
            <person name="Hornburger P."/>
            <person name="Mueller R.-W."/>
            <person name="Bruemmer F."/>
            <person name="Labrenz M."/>
            <person name="Spormann A.M."/>
            <person name="Op Den Camp H."/>
            <person name="Overmann J."/>
            <person name="Amann R."/>
            <person name="Jetten M.S.M."/>
            <person name="Mascher T."/>
            <person name="Medema M.H."/>
            <person name="Devos D.P."/>
            <person name="Kaster A.-K."/>
            <person name="Ovreas L."/>
            <person name="Rohde M."/>
            <person name="Galperin M.Y."/>
            <person name="Jogler C."/>
        </authorList>
    </citation>
    <scope>NUCLEOTIDE SEQUENCE [LARGE SCALE GENOMIC DNA]</scope>
    <source>
        <strain evidence="17 18">Pla52o</strain>
    </source>
</reference>
<keyword evidence="8" id="KW-0067">ATP-binding</keyword>
<dbReference type="InterPro" id="IPR011006">
    <property type="entry name" value="CheY-like_superfamily"/>
</dbReference>
<feature type="domain" description="Response regulatory" evidence="14">
    <location>
        <begin position="551"/>
        <end position="670"/>
    </location>
</feature>
<evidence type="ECO:0000256" key="6">
    <source>
        <dbReference type="ARBA" id="ARBA00022741"/>
    </source>
</evidence>
<dbReference type="InterPro" id="IPR036097">
    <property type="entry name" value="HisK_dim/P_sf"/>
</dbReference>
<dbReference type="PANTHER" id="PTHR43047">
    <property type="entry name" value="TWO-COMPONENT HISTIDINE PROTEIN KINASE"/>
    <property type="match status" value="1"/>
</dbReference>
<dbReference type="InterPro" id="IPR013655">
    <property type="entry name" value="PAS_fold_3"/>
</dbReference>
<dbReference type="Proteomes" id="UP000316304">
    <property type="component" value="Unassembled WGS sequence"/>
</dbReference>
<evidence type="ECO:0000313" key="17">
    <source>
        <dbReference type="EMBL" id="TWU17575.1"/>
    </source>
</evidence>
<comment type="catalytic activity">
    <reaction evidence="1">
        <text>ATP + protein L-histidine = ADP + protein N-phospho-L-histidine.</text>
        <dbReference type="EC" id="2.7.13.3"/>
    </reaction>
</comment>
<comment type="caution">
    <text evidence="17">The sequence shown here is derived from an EMBL/GenBank/DDBJ whole genome shotgun (WGS) entry which is preliminary data.</text>
</comment>
<dbReference type="PROSITE" id="PS50113">
    <property type="entry name" value="PAC"/>
    <property type="match status" value="1"/>
</dbReference>
<dbReference type="SUPFAM" id="SSF52172">
    <property type="entry name" value="CheY-like"/>
    <property type="match status" value="2"/>
</dbReference>
<dbReference type="InterPro" id="IPR005467">
    <property type="entry name" value="His_kinase_dom"/>
</dbReference>
<evidence type="ECO:0000259" key="14">
    <source>
        <dbReference type="PROSITE" id="PS50110"/>
    </source>
</evidence>
<dbReference type="Pfam" id="PF00072">
    <property type="entry name" value="Response_reg"/>
    <property type="match status" value="1"/>
</dbReference>
<dbReference type="Gene3D" id="1.10.287.130">
    <property type="match status" value="1"/>
</dbReference>
<name>A0A5C6C069_9BACT</name>
<evidence type="ECO:0000259" key="16">
    <source>
        <dbReference type="PROSITE" id="PS50113"/>
    </source>
</evidence>
<dbReference type="Gene3D" id="2.10.70.100">
    <property type="match status" value="1"/>
</dbReference>
<dbReference type="SMART" id="SM00387">
    <property type="entry name" value="HATPase_c"/>
    <property type="match status" value="1"/>
</dbReference>
<evidence type="ECO:0000256" key="9">
    <source>
        <dbReference type="ARBA" id="ARBA00023012"/>
    </source>
</evidence>
<feature type="domain" description="Histidine kinase" evidence="13">
    <location>
        <begin position="302"/>
        <end position="521"/>
    </location>
</feature>
<evidence type="ECO:0000256" key="4">
    <source>
        <dbReference type="ARBA" id="ARBA00022553"/>
    </source>
</evidence>
<feature type="domain" description="PAC" evidence="16">
    <location>
        <begin position="232"/>
        <end position="284"/>
    </location>
</feature>
<evidence type="ECO:0000256" key="8">
    <source>
        <dbReference type="ARBA" id="ARBA00022840"/>
    </source>
</evidence>
<dbReference type="InterPro" id="IPR003661">
    <property type="entry name" value="HisK_dim/P_dom"/>
</dbReference>
<dbReference type="CDD" id="cd00130">
    <property type="entry name" value="PAS"/>
    <property type="match status" value="1"/>
</dbReference>
<keyword evidence="4 12" id="KW-0597">Phosphoprotein</keyword>
<dbReference type="SMART" id="SM00448">
    <property type="entry name" value="REC"/>
    <property type="match status" value="1"/>
</dbReference>
<dbReference type="InterPro" id="IPR000700">
    <property type="entry name" value="PAS-assoc_C"/>
</dbReference>
<organism evidence="17 18">
    <name type="scientific">Novipirellula galeiformis</name>
    <dbReference type="NCBI Taxonomy" id="2528004"/>
    <lineage>
        <taxon>Bacteria</taxon>
        <taxon>Pseudomonadati</taxon>
        <taxon>Planctomycetota</taxon>
        <taxon>Planctomycetia</taxon>
        <taxon>Pirellulales</taxon>
        <taxon>Pirellulaceae</taxon>
        <taxon>Novipirellula</taxon>
    </lineage>
</organism>
<evidence type="ECO:0000256" key="7">
    <source>
        <dbReference type="ARBA" id="ARBA00022777"/>
    </source>
</evidence>
<evidence type="ECO:0000256" key="11">
    <source>
        <dbReference type="ARBA" id="ARBA00023306"/>
    </source>
</evidence>